<dbReference type="PANTHER" id="PTHR47973">
    <property type="entry name" value="CYSTEINE-RICH RECEPTOR-LIKE PROTEIN KINASE 3"/>
    <property type="match status" value="1"/>
</dbReference>
<dbReference type="GO" id="GO:0005524">
    <property type="term" value="F:ATP binding"/>
    <property type="evidence" value="ECO:0007669"/>
    <property type="project" value="UniProtKB-KW"/>
</dbReference>
<comment type="caution">
    <text evidence="6">The sequence shown here is derived from an EMBL/GenBank/DDBJ whole genome shotgun (WGS) entry which is preliminary data.</text>
</comment>
<dbReference type="Proteomes" id="UP001202328">
    <property type="component" value="Unassembled WGS sequence"/>
</dbReference>
<evidence type="ECO:0000256" key="5">
    <source>
        <dbReference type="SAM" id="MobiDB-lite"/>
    </source>
</evidence>
<feature type="region of interest" description="Disordered" evidence="5">
    <location>
        <begin position="65"/>
        <end position="106"/>
    </location>
</feature>
<keyword evidence="2" id="KW-0547">Nucleotide-binding</keyword>
<keyword evidence="1" id="KW-0808">Transferase</keyword>
<protein>
    <recommendedName>
        <fullName evidence="8">LRR receptor-like serine/threonine-protein kinase</fullName>
    </recommendedName>
</protein>
<sequence>ALNLHENGNLMELVDPKLESEFEEEEVLRMINIALMCTNTSPILRPKMSSVVSMLESRTPVGEFISNSRSESSNDLNFKPVRDHHYSQTPSISKDTPFPESSTSATDLYPLINESEYWINRD</sequence>
<keyword evidence="7" id="KW-1185">Reference proteome</keyword>
<evidence type="ECO:0008006" key="8">
    <source>
        <dbReference type="Google" id="ProtNLM"/>
    </source>
</evidence>
<organism evidence="6 7">
    <name type="scientific">Papaver atlanticum</name>
    <dbReference type="NCBI Taxonomy" id="357466"/>
    <lineage>
        <taxon>Eukaryota</taxon>
        <taxon>Viridiplantae</taxon>
        <taxon>Streptophyta</taxon>
        <taxon>Embryophyta</taxon>
        <taxon>Tracheophyta</taxon>
        <taxon>Spermatophyta</taxon>
        <taxon>Magnoliopsida</taxon>
        <taxon>Ranunculales</taxon>
        <taxon>Papaveraceae</taxon>
        <taxon>Papaveroideae</taxon>
        <taxon>Papaver</taxon>
    </lineage>
</organism>
<evidence type="ECO:0000313" key="7">
    <source>
        <dbReference type="Proteomes" id="UP001202328"/>
    </source>
</evidence>
<feature type="compositionally biased region" description="Polar residues" evidence="5">
    <location>
        <begin position="65"/>
        <end position="76"/>
    </location>
</feature>
<evidence type="ECO:0000256" key="4">
    <source>
        <dbReference type="ARBA" id="ARBA00022840"/>
    </source>
</evidence>
<feature type="non-terminal residue" evidence="6">
    <location>
        <position position="1"/>
    </location>
</feature>
<dbReference type="InterPro" id="IPR052059">
    <property type="entry name" value="CR_Ser/Thr_kinase"/>
</dbReference>
<dbReference type="GO" id="GO:0016301">
    <property type="term" value="F:kinase activity"/>
    <property type="evidence" value="ECO:0007669"/>
    <property type="project" value="UniProtKB-KW"/>
</dbReference>
<evidence type="ECO:0000256" key="2">
    <source>
        <dbReference type="ARBA" id="ARBA00022741"/>
    </source>
</evidence>
<dbReference type="Gene3D" id="1.10.510.10">
    <property type="entry name" value="Transferase(Phosphotransferase) domain 1"/>
    <property type="match status" value="1"/>
</dbReference>
<gene>
    <name evidence="6" type="ORF">MKW98_030881</name>
</gene>
<evidence type="ECO:0000256" key="3">
    <source>
        <dbReference type="ARBA" id="ARBA00022777"/>
    </source>
</evidence>
<proteinExistence type="predicted"/>
<feature type="compositionally biased region" description="Polar residues" evidence="5">
    <location>
        <begin position="87"/>
        <end position="106"/>
    </location>
</feature>
<reference evidence="6" key="1">
    <citation type="submission" date="2022-04" db="EMBL/GenBank/DDBJ databases">
        <title>A functionally conserved STORR gene fusion in Papaver species that diverged 16.8 million years ago.</title>
        <authorList>
            <person name="Catania T."/>
        </authorList>
    </citation>
    <scope>NUCLEOTIDE SEQUENCE</scope>
    <source>
        <strain evidence="6">S-188037</strain>
    </source>
</reference>
<evidence type="ECO:0000256" key="1">
    <source>
        <dbReference type="ARBA" id="ARBA00022679"/>
    </source>
</evidence>
<keyword evidence="3" id="KW-0418">Kinase</keyword>
<dbReference type="AlphaFoldDB" id="A0AAD4TBU0"/>
<name>A0AAD4TBU0_9MAGN</name>
<dbReference type="EMBL" id="JAJJMB010003518">
    <property type="protein sequence ID" value="KAI3947295.1"/>
    <property type="molecule type" value="Genomic_DNA"/>
</dbReference>
<accession>A0AAD4TBU0</accession>
<keyword evidence="4" id="KW-0067">ATP-binding</keyword>
<evidence type="ECO:0000313" key="6">
    <source>
        <dbReference type="EMBL" id="KAI3947295.1"/>
    </source>
</evidence>